<reference evidence="1" key="1">
    <citation type="submission" date="2020-08" db="EMBL/GenBank/DDBJ databases">
        <title>Plant Genome Project.</title>
        <authorList>
            <person name="Zhang R.-G."/>
        </authorList>
    </citation>
    <scope>NUCLEOTIDE SEQUENCE</scope>
    <source>
        <strain evidence="1">WSP0</strain>
        <tissue evidence="1">Leaf</tissue>
    </source>
</reference>
<dbReference type="EMBL" id="JACTNZ010000012">
    <property type="protein sequence ID" value="KAG5522107.1"/>
    <property type="molecule type" value="Genomic_DNA"/>
</dbReference>
<organism evidence="1 2">
    <name type="scientific">Rhododendron griersonianum</name>
    <dbReference type="NCBI Taxonomy" id="479676"/>
    <lineage>
        <taxon>Eukaryota</taxon>
        <taxon>Viridiplantae</taxon>
        <taxon>Streptophyta</taxon>
        <taxon>Embryophyta</taxon>
        <taxon>Tracheophyta</taxon>
        <taxon>Spermatophyta</taxon>
        <taxon>Magnoliopsida</taxon>
        <taxon>eudicotyledons</taxon>
        <taxon>Gunneridae</taxon>
        <taxon>Pentapetalae</taxon>
        <taxon>asterids</taxon>
        <taxon>Ericales</taxon>
        <taxon>Ericaceae</taxon>
        <taxon>Ericoideae</taxon>
        <taxon>Rhodoreae</taxon>
        <taxon>Rhododendron</taxon>
    </lineage>
</organism>
<dbReference type="PANTHER" id="PTHR33116:SF86">
    <property type="entry name" value="REVERSE TRANSCRIPTASE DOMAIN-CONTAINING PROTEIN"/>
    <property type="match status" value="1"/>
</dbReference>
<dbReference type="PANTHER" id="PTHR33116">
    <property type="entry name" value="REVERSE TRANSCRIPTASE ZINC-BINDING DOMAIN-CONTAINING PROTEIN-RELATED-RELATED"/>
    <property type="match status" value="1"/>
</dbReference>
<evidence type="ECO:0000313" key="1">
    <source>
        <dbReference type="EMBL" id="KAG5522107.1"/>
    </source>
</evidence>
<comment type="caution">
    <text evidence="1">The sequence shown here is derived from an EMBL/GenBank/DDBJ whole genome shotgun (WGS) entry which is preliminary data.</text>
</comment>
<dbReference type="Proteomes" id="UP000823749">
    <property type="component" value="Chromosome 12"/>
</dbReference>
<name>A0AAV6I3G7_9ERIC</name>
<proteinExistence type="predicted"/>
<accession>A0AAV6I3G7</accession>
<keyword evidence="2" id="KW-1185">Reference proteome</keyword>
<evidence type="ECO:0000313" key="2">
    <source>
        <dbReference type="Proteomes" id="UP000823749"/>
    </source>
</evidence>
<sequence length="257" mass="29657">MACFLLPKKLCEKLDSLTRNFWWKGNPKDKGICWTSWENMGKAKDHGGMGFRNYRAFNEAMLARNGWRMLMNPNAYWARFFKGIYFPNSSFLQASRGNRASWAWLSLLHGRNLLLKGLRWQVQDGKSIDFWADAWIPSLPNFKVPIPRPANSAINKVVDIIDDNSGQWDIQKMLVEIPVEVVNAILEIPLARVGRADQLAWHFNPNGCYSVKSGYHIALQNLSEKVSNKPGTSFNLAKEVWKVLWKMKVPNKVKNFW</sequence>
<protein>
    <submittedName>
        <fullName evidence="1">Uncharacterized protein</fullName>
    </submittedName>
</protein>
<dbReference type="AlphaFoldDB" id="A0AAV6I3G7"/>
<gene>
    <name evidence="1" type="ORF">RHGRI_034338</name>
</gene>